<comment type="pathway">
    <text evidence="1">Lipid metabolism.</text>
</comment>
<dbReference type="AlphaFoldDB" id="L8HEJ4"/>
<dbReference type="Pfam" id="PF02666">
    <property type="entry name" value="PS_Dcarbxylase"/>
    <property type="match status" value="1"/>
</dbReference>
<evidence type="ECO:0000256" key="3">
    <source>
        <dbReference type="ARBA" id="ARBA00022793"/>
    </source>
</evidence>
<organism evidence="14 15">
    <name type="scientific">Acanthamoeba castellanii (strain ATCC 30010 / Neff)</name>
    <dbReference type="NCBI Taxonomy" id="1257118"/>
    <lineage>
        <taxon>Eukaryota</taxon>
        <taxon>Amoebozoa</taxon>
        <taxon>Discosea</taxon>
        <taxon>Longamoebia</taxon>
        <taxon>Centramoebida</taxon>
        <taxon>Acanthamoebidae</taxon>
        <taxon>Acanthamoeba</taxon>
    </lineage>
</organism>
<dbReference type="GO" id="GO:0016540">
    <property type="term" value="P:protein autoprocessing"/>
    <property type="evidence" value="ECO:0007669"/>
    <property type="project" value="UniProtKB-UniRule"/>
</dbReference>
<dbReference type="PROSITE" id="PS50222">
    <property type="entry name" value="EF_HAND_2"/>
    <property type="match status" value="2"/>
</dbReference>
<dbReference type="STRING" id="1257118.L8HEJ4"/>
<dbReference type="CDD" id="cd00051">
    <property type="entry name" value="EFh"/>
    <property type="match status" value="1"/>
</dbReference>
<evidence type="ECO:0000313" key="14">
    <source>
        <dbReference type="EMBL" id="ELR22831.1"/>
    </source>
</evidence>
<dbReference type="RefSeq" id="XP_004351608.1">
    <property type="nucleotide sequence ID" value="XM_004351556.1"/>
</dbReference>
<dbReference type="SUPFAM" id="SSF47473">
    <property type="entry name" value="EF-hand"/>
    <property type="match status" value="1"/>
</dbReference>
<dbReference type="VEuPathDB" id="AmoebaDB:ACA1_396170"/>
<keyword evidence="6 12" id="KW-0472">Membrane</keyword>
<evidence type="ECO:0000256" key="1">
    <source>
        <dbReference type="ARBA" id="ARBA00005189"/>
    </source>
</evidence>
<dbReference type="InterPro" id="IPR018247">
    <property type="entry name" value="EF_Hand_1_Ca_BS"/>
</dbReference>
<dbReference type="InterPro" id="IPR011992">
    <property type="entry name" value="EF-hand-dom_pair"/>
</dbReference>
<name>L8HEJ4_ACACF</name>
<comment type="pathway">
    <text evidence="12">Phospholipid metabolism; phosphatidylethanolamine biosynthesis; phosphatidylethanolamine from CDP-diacylglycerol: step 2/2.</text>
</comment>
<dbReference type="PROSITE" id="PS00018">
    <property type="entry name" value="EF_HAND_1"/>
    <property type="match status" value="1"/>
</dbReference>
<feature type="chain" id="PRO_5023353872" description="Phosphatidylserine decarboxylase 2 alpha chain" evidence="12">
    <location>
        <begin position="397"/>
        <end position="437"/>
    </location>
</feature>
<comment type="function">
    <text evidence="12">Catalyzes the formation of phosphatidylethanolamine (PtdEtn) from phosphatidylserine (PtdSer). Plays a central role in phospholipid metabolism and in the interorganelle trafficking of phosphatidylserine.</text>
</comment>
<keyword evidence="11 12" id="KW-0670">Pyruvate</keyword>
<keyword evidence="4" id="KW-0106">Calcium</keyword>
<dbReference type="NCBIfam" id="TIGR00163">
    <property type="entry name" value="PS_decarb"/>
    <property type="match status" value="1"/>
</dbReference>
<feature type="active site" description="Charge relay system; for autoendoproteolytic cleavage activity" evidence="12">
    <location>
        <position position="397"/>
    </location>
</feature>
<proteinExistence type="inferred from homology"/>
<evidence type="ECO:0000259" key="13">
    <source>
        <dbReference type="PROSITE" id="PS50222"/>
    </source>
</evidence>
<dbReference type="EMBL" id="KB007869">
    <property type="protein sequence ID" value="ELR22831.1"/>
    <property type="molecule type" value="Genomic_DNA"/>
</dbReference>
<dbReference type="InterPro" id="IPR033179">
    <property type="entry name" value="PSD_type2_pro"/>
</dbReference>
<feature type="active site" description="Schiff-base intermediate with substrate; via pyruvic acid; for decarboxylase activity" evidence="12">
    <location>
        <position position="397"/>
    </location>
</feature>
<dbReference type="UniPathway" id="UPA00558">
    <property type="reaction ID" value="UER00616"/>
</dbReference>
<keyword evidence="9 12" id="KW-0456">Lyase</keyword>
<dbReference type="Pfam" id="PF13499">
    <property type="entry name" value="EF-hand_7"/>
    <property type="match status" value="1"/>
</dbReference>
<dbReference type="OrthoDB" id="5973539at2759"/>
<feature type="chain" id="PRO_5023353871" description="Phosphatidylserine decarboxylase 2 beta chain" evidence="12">
    <location>
        <begin position="1"/>
        <end position="396"/>
    </location>
</feature>
<evidence type="ECO:0000256" key="4">
    <source>
        <dbReference type="ARBA" id="ARBA00022837"/>
    </source>
</evidence>
<evidence type="ECO:0000256" key="5">
    <source>
        <dbReference type="ARBA" id="ARBA00023098"/>
    </source>
</evidence>
<evidence type="ECO:0000256" key="12">
    <source>
        <dbReference type="HAMAP-Rule" id="MF_03209"/>
    </source>
</evidence>
<evidence type="ECO:0000256" key="8">
    <source>
        <dbReference type="ARBA" id="ARBA00023209"/>
    </source>
</evidence>
<evidence type="ECO:0000256" key="7">
    <source>
        <dbReference type="ARBA" id="ARBA00023145"/>
    </source>
</evidence>
<feature type="domain" description="EF-hand" evidence="13">
    <location>
        <begin position="4"/>
        <end position="39"/>
    </location>
</feature>
<comment type="cofactor">
    <cofactor evidence="12">
        <name>pyruvate</name>
        <dbReference type="ChEBI" id="CHEBI:15361"/>
    </cofactor>
    <text evidence="12">Binds 1 pyruvoyl group covalently per subunit.</text>
</comment>
<keyword evidence="15" id="KW-1185">Reference proteome</keyword>
<keyword evidence="8 12" id="KW-0594">Phospholipid biosynthesis</keyword>
<dbReference type="Proteomes" id="UP000011083">
    <property type="component" value="Unassembled WGS sequence"/>
</dbReference>
<dbReference type="GeneID" id="14923794"/>
<comment type="PTM">
    <text evidence="12">Is synthesized initially as an inactive proenzyme. Formation of the active enzyme involves a self-maturation process in which the active site pyruvoyl group is generated from an internal serine residue via an autocatalytic post-translational modification. Two non-identical subunits are generated from the proenzyme in this reaction, and the pyruvate is formed at the N-terminus of the alpha chain, which is derived from the carboxyl end of the proenzyme. The autoendoproteolytic cleavage occurs by a canonical serine protease mechanism, in which the side chain hydroxyl group of the serine supplies its oxygen atom to form the C-terminus of the beta chain, while the remainder of the serine residue undergoes an oxidative deamination to produce ammonia and the pyruvoyl prosthetic group on the alpha chain. During this reaction, the Ser that is part of the protease active site of the proenzyme becomes the pyruvoyl prosthetic group, which constitutes an essential element of the active site of the mature decarboxylase.</text>
</comment>
<keyword evidence="10 12" id="KW-1208">Phospholipid metabolism</keyword>
<dbReference type="PANTHER" id="PTHR10067:SF17">
    <property type="entry name" value="PHOSPHATIDYLSERINE DECARBOXYLASE PROENZYME 2"/>
    <property type="match status" value="1"/>
</dbReference>
<evidence type="ECO:0000256" key="10">
    <source>
        <dbReference type="ARBA" id="ARBA00023264"/>
    </source>
</evidence>
<dbReference type="KEGG" id="acan:ACA1_396170"/>
<comment type="subunit">
    <text evidence="12">Heterodimer of a large membrane-associated beta subunit and a small pyruvoyl-containing alpha subunit.</text>
</comment>
<gene>
    <name evidence="12" type="primary">PSD2</name>
    <name evidence="14" type="ORF">ACA1_396170</name>
</gene>
<keyword evidence="2 12" id="KW-0444">Lipid biosynthesis</keyword>
<dbReference type="InterPro" id="IPR003817">
    <property type="entry name" value="PS_Dcarbxylase"/>
</dbReference>
<accession>L8HEJ4</accession>
<comment type="catalytic activity">
    <reaction evidence="12">
        <text>a 1,2-diacyl-sn-glycero-3-phospho-L-serine + H(+) = a 1,2-diacyl-sn-glycero-3-phosphoethanolamine + CO2</text>
        <dbReference type="Rhea" id="RHEA:20828"/>
        <dbReference type="ChEBI" id="CHEBI:15378"/>
        <dbReference type="ChEBI" id="CHEBI:16526"/>
        <dbReference type="ChEBI" id="CHEBI:57262"/>
        <dbReference type="ChEBI" id="CHEBI:64612"/>
        <dbReference type="EC" id="4.1.1.65"/>
    </reaction>
</comment>
<evidence type="ECO:0000313" key="15">
    <source>
        <dbReference type="Proteomes" id="UP000011083"/>
    </source>
</evidence>
<dbReference type="EC" id="4.1.1.65" evidence="12"/>
<dbReference type="InterPro" id="IPR002048">
    <property type="entry name" value="EF_hand_dom"/>
</dbReference>
<dbReference type="Gene3D" id="1.10.238.10">
    <property type="entry name" value="EF-hand"/>
    <property type="match status" value="1"/>
</dbReference>
<dbReference type="OMA" id="KREWSIF"/>
<reference evidence="14 15" key="1">
    <citation type="journal article" date="2013" name="Genome Biol.">
        <title>Genome of Acanthamoeba castellanii highlights extensive lateral gene transfer and early evolution of tyrosine kinase signaling.</title>
        <authorList>
            <person name="Clarke M."/>
            <person name="Lohan A.J."/>
            <person name="Liu B."/>
            <person name="Lagkouvardos I."/>
            <person name="Roy S."/>
            <person name="Zafar N."/>
            <person name="Bertelli C."/>
            <person name="Schilde C."/>
            <person name="Kianianmomeni A."/>
            <person name="Burglin T.R."/>
            <person name="Frech C."/>
            <person name="Turcotte B."/>
            <person name="Kopec K.O."/>
            <person name="Synnott J.M."/>
            <person name="Choo C."/>
            <person name="Paponov I."/>
            <person name="Finkler A."/>
            <person name="Soon Heng Tan C."/>
            <person name="Hutchins A.P."/>
            <person name="Weinmeier T."/>
            <person name="Rattei T."/>
            <person name="Chu J.S."/>
            <person name="Gimenez G."/>
            <person name="Irimia M."/>
            <person name="Rigden D.J."/>
            <person name="Fitzpatrick D.A."/>
            <person name="Lorenzo-Morales J."/>
            <person name="Bateman A."/>
            <person name="Chiu C.H."/>
            <person name="Tang P."/>
            <person name="Hegemann P."/>
            <person name="Fromm H."/>
            <person name="Raoult D."/>
            <person name="Greub G."/>
            <person name="Miranda-Saavedra D."/>
            <person name="Chen N."/>
            <person name="Nash P."/>
            <person name="Ginger M.L."/>
            <person name="Horn M."/>
            <person name="Schaap P."/>
            <person name="Caler L."/>
            <person name="Loftus B."/>
        </authorList>
    </citation>
    <scope>NUCLEOTIDE SEQUENCE [LARGE SCALE GENOMIC DNA]</scope>
    <source>
        <strain evidence="14 15">Neff</strain>
    </source>
</reference>
<keyword evidence="7 12" id="KW-0865">Zymogen</keyword>
<dbReference type="InterPro" id="IPR033177">
    <property type="entry name" value="PSD-B"/>
</dbReference>
<feature type="active site" description="Charge relay system; for autoendoproteolytic cleavage activity" evidence="12">
    <location>
        <position position="254"/>
    </location>
</feature>
<evidence type="ECO:0000256" key="2">
    <source>
        <dbReference type="ARBA" id="ARBA00022516"/>
    </source>
</evidence>
<keyword evidence="3 12" id="KW-0210">Decarboxylase</keyword>
<dbReference type="GO" id="GO:0004609">
    <property type="term" value="F:phosphatidylserine decarboxylase activity"/>
    <property type="evidence" value="ECO:0007669"/>
    <property type="project" value="UniProtKB-UniRule"/>
</dbReference>
<feature type="domain" description="EF-hand" evidence="13">
    <location>
        <begin position="40"/>
        <end position="75"/>
    </location>
</feature>
<feature type="modified residue" description="Pyruvic acid (Ser); by autocatalysis" evidence="12">
    <location>
        <position position="397"/>
    </location>
</feature>
<dbReference type="HAMAP" id="MF_00663">
    <property type="entry name" value="PS_decarb_PSD_B_type2"/>
    <property type="match status" value="1"/>
</dbReference>
<protein>
    <recommendedName>
        <fullName evidence="12">Phosphatidylserine decarboxylase proenzyme 2</fullName>
        <ecNumber evidence="12">4.1.1.65</ecNumber>
    </recommendedName>
    <component>
        <recommendedName>
            <fullName evidence="12">Phosphatidylserine decarboxylase 2 beta chain</fullName>
        </recommendedName>
    </component>
    <component>
        <recommendedName>
            <fullName evidence="12">Phosphatidylserine decarboxylase 2 alpha chain</fullName>
        </recommendedName>
    </component>
</protein>
<evidence type="ECO:0000256" key="9">
    <source>
        <dbReference type="ARBA" id="ARBA00023239"/>
    </source>
</evidence>
<evidence type="ECO:0000256" key="11">
    <source>
        <dbReference type="ARBA" id="ARBA00023317"/>
    </source>
</evidence>
<feature type="active site" description="Charge relay system; for autoendoproteolytic cleavage activity" evidence="12">
    <location>
        <position position="310"/>
    </location>
</feature>
<sequence length="437" mass="48163">MAEVNKGFWKGIFDYFNLNGDGGISHLELAGLLEGVGAPMSDDQLHDLVEAFDENKDGEISFDELYGLVSGERLTSASDSVRQLVEKMLPKDVNLPWTTFATSTSEAQSAGAALVSNWNTRLTVPTGEMGKRKPAEIMVHNRETGKLEEEKIPNYIKIAMRVMYTGSAKFAVDSSSVKKIMKSMTNKQGKKYNNPASIKDIEPFIEFHQLSRDEMLETVDKFTNFNEFFYRKLKPSARPLASPSDPKIAVSPADSRMHVFPTIAEAQQIWIKGHHFTLTSLLQNADLAKRYEGGSLVIARLAPQDYHRFHMPVGGTLRPFTPIDGTYFTVNPVAVNTSVDVYTENKRVVCPIDSDEFGLVTFVAIGATMVGSICFTTTPGQTIKKGDEHGYFAFGGSTVLVLFEPGKIEFDADLLANSAKPLETLVKVGVSIGRSTH</sequence>
<dbReference type="GO" id="GO:0005509">
    <property type="term" value="F:calcium ion binding"/>
    <property type="evidence" value="ECO:0007669"/>
    <property type="project" value="InterPro"/>
</dbReference>
<keyword evidence="5 12" id="KW-0443">Lipid metabolism</keyword>
<dbReference type="PANTHER" id="PTHR10067">
    <property type="entry name" value="PHOSPHATIDYLSERINE DECARBOXYLASE"/>
    <property type="match status" value="1"/>
</dbReference>
<evidence type="ECO:0000256" key="6">
    <source>
        <dbReference type="ARBA" id="ARBA00023136"/>
    </source>
</evidence>
<dbReference type="GO" id="GO:0006646">
    <property type="term" value="P:phosphatidylethanolamine biosynthetic process"/>
    <property type="evidence" value="ECO:0007669"/>
    <property type="project" value="UniProtKB-UniRule"/>
</dbReference>
<feature type="site" description="Cleavage (non-hydrolytic); by autocatalysis" evidence="12">
    <location>
        <begin position="396"/>
        <end position="397"/>
    </location>
</feature>
<comment type="similarity">
    <text evidence="12">Belongs to the phosphatidylserine decarboxylase family. PSD-B subfamily. Eukaryotic type II sub-subfamily.</text>
</comment>